<dbReference type="GO" id="GO:0009289">
    <property type="term" value="C:pilus"/>
    <property type="evidence" value="ECO:0007669"/>
    <property type="project" value="UniProtKB-SubCell"/>
</dbReference>
<protein>
    <recommendedName>
        <fullName evidence="6">Fimbrial-type adhesion domain-containing protein</fullName>
    </recommendedName>
</protein>
<feature type="chain" id="PRO_5006428813" description="Fimbrial-type adhesion domain-containing protein" evidence="5">
    <location>
        <begin position="23"/>
        <end position="200"/>
    </location>
</feature>
<keyword evidence="4" id="KW-0281">Fimbrium</keyword>
<feature type="signal peptide" evidence="5">
    <location>
        <begin position="1"/>
        <end position="22"/>
    </location>
</feature>
<dbReference type="EMBL" id="JYLH01000007">
    <property type="protein sequence ID" value="KRP45308.1"/>
    <property type="molecule type" value="Genomic_DNA"/>
</dbReference>
<dbReference type="Pfam" id="PF00419">
    <property type="entry name" value="Fimbrial"/>
    <property type="match status" value="1"/>
</dbReference>
<evidence type="ECO:0000256" key="2">
    <source>
        <dbReference type="ARBA" id="ARBA00006671"/>
    </source>
</evidence>
<reference evidence="7 8" key="1">
    <citation type="submission" date="2015-02" db="EMBL/GenBank/DDBJ databases">
        <title>Pseudomonas helleri sp. nov. and Pseudomonas weihenstephanensis sp. nov., isolated from raw cows milk.</title>
        <authorList>
            <person name="von Neubeck M."/>
            <person name="Huptas C."/>
            <person name="Wenning M."/>
            <person name="Scherer S."/>
        </authorList>
    </citation>
    <scope>NUCLEOTIDE SEQUENCE [LARGE SCALE GENOMIC DNA]</scope>
    <source>
        <strain evidence="7 8">DSM 17149</strain>
    </source>
</reference>
<evidence type="ECO:0000256" key="4">
    <source>
        <dbReference type="ARBA" id="ARBA00023263"/>
    </source>
</evidence>
<dbReference type="AlphaFoldDB" id="A0A0R2YDZ8"/>
<gene>
    <name evidence="7" type="ORF">TU73_12905</name>
</gene>
<dbReference type="InterPro" id="IPR050263">
    <property type="entry name" value="Bact_Fimbrial_Adh_Pro"/>
</dbReference>
<evidence type="ECO:0000313" key="7">
    <source>
        <dbReference type="EMBL" id="KRP45308.1"/>
    </source>
</evidence>
<dbReference type="PANTHER" id="PTHR33420">
    <property type="entry name" value="FIMBRIAL SUBUNIT ELFA-RELATED"/>
    <property type="match status" value="1"/>
</dbReference>
<dbReference type="InterPro" id="IPR000259">
    <property type="entry name" value="Adhesion_dom_fimbrial"/>
</dbReference>
<dbReference type="InterPro" id="IPR008966">
    <property type="entry name" value="Adhesion_dom_sf"/>
</dbReference>
<evidence type="ECO:0000256" key="3">
    <source>
        <dbReference type="ARBA" id="ARBA00022729"/>
    </source>
</evidence>
<dbReference type="RefSeq" id="WP_057012537.1">
    <property type="nucleotide sequence ID" value="NZ_JYLH01000007.1"/>
</dbReference>
<dbReference type="PATRIC" id="fig|75588.4.peg.4992"/>
<dbReference type="Proteomes" id="UP000051446">
    <property type="component" value="Unassembled WGS sequence"/>
</dbReference>
<evidence type="ECO:0000256" key="5">
    <source>
        <dbReference type="SAM" id="SignalP"/>
    </source>
</evidence>
<accession>A0A0R2YDZ8</accession>
<comment type="subcellular location">
    <subcellularLocation>
        <location evidence="1">Fimbrium</location>
    </subcellularLocation>
</comment>
<evidence type="ECO:0000256" key="1">
    <source>
        <dbReference type="ARBA" id="ARBA00004561"/>
    </source>
</evidence>
<proteinExistence type="inferred from homology"/>
<dbReference type="Gene3D" id="2.60.40.1090">
    <property type="entry name" value="Fimbrial-type adhesion domain"/>
    <property type="match status" value="1"/>
</dbReference>
<evidence type="ECO:0000313" key="8">
    <source>
        <dbReference type="Proteomes" id="UP000051446"/>
    </source>
</evidence>
<dbReference type="GO" id="GO:0043709">
    <property type="term" value="P:cell adhesion involved in single-species biofilm formation"/>
    <property type="evidence" value="ECO:0007669"/>
    <property type="project" value="TreeGrafter"/>
</dbReference>
<comment type="similarity">
    <text evidence="2">Belongs to the fimbrial protein family.</text>
</comment>
<dbReference type="InterPro" id="IPR036937">
    <property type="entry name" value="Adhesion_dom_fimbrial_sf"/>
</dbReference>
<dbReference type="SUPFAM" id="SSF49401">
    <property type="entry name" value="Bacterial adhesins"/>
    <property type="match status" value="1"/>
</dbReference>
<feature type="domain" description="Fimbrial-type adhesion" evidence="6">
    <location>
        <begin position="32"/>
        <end position="199"/>
    </location>
</feature>
<name>A0A0R2YDZ8_9PSED</name>
<evidence type="ECO:0000259" key="6">
    <source>
        <dbReference type="Pfam" id="PF00419"/>
    </source>
</evidence>
<organism evidence="7 8">
    <name type="scientific">Pseudomonas libanensis</name>
    <dbReference type="NCBI Taxonomy" id="75588"/>
    <lineage>
        <taxon>Bacteria</taxon>
        <taxon>Pseudomonadati</taxon>
        <taxon>Pseudomonadota</taxon>
        <taxon>Gammaproteobacteria</taxon>
        <taxon>Pseudomonadales</taxon>
        <taxon>Pseudomonadaceae</taxon>
        <taxon>Pseudomonas</taxon>
    </lineage>
</organism>
<comment type="caution">
    <text evidence="7">The sequence shown here is derived from an EMBL/GenBank/DDBJ whole genome shotgun (WGS) entry which is preliminary data.</text>
</comment>
<dbReference type="PANTHER" id="PTHR33420:SF12">
    <property type="entry name" value="FIMBRIN-LIKE PROTEIN FIMI-RELATED"/>
    <property type="match status" value="1"/>
</dbReference>
<keyword evidence="3 5" id="KW-0732">Signal</keyword>
<sequence length="200" mass="20590">MNNKILALCGFVLAAPYGLVSAAMTSSTGGEIKFTGYLVDTACAVESESANLVVDFNEIRIAQFTGDDPTAAVKPAGVASKARLPFKIKLGGCNPDVSSNAAVRFSAVADPDALSSSLPDAGTMIVAGLGAQASSGVALQIFDLSNLPVKVDGLTRTQAITLQPGENEFIFSAGYVSVLPSDQITVGDVTATVNFNVDYY</sequence>